<dbReference type="Pfam" id="PF00534">
    <property type="entry name" value="Glycos_transf_1"/>
    <property type="match status" value="1"/>
</dbReference>
<dbReference type="PANTHER" id="PTHR46401">
    <property type="entry name" value="GLYCOSYLTRANSFERASE WBBK-RELATED"/>
    <property type="match status" value="1"/>
</dbReference>
<dbReference type="InterPro" id="IPR028098">
    <property type="entry name" value="Glyco_trans_4-like_N"/>
</dbReference>
<accession>H1KWH0</accession>
<keyword evidence="5" id="KW-1185">Reference proteome</keyword>
<dbReference type="Gene3D" id="3.40.50.2000">
    <property type="entry name" value="Glycogen Phosphorylase B"/>
    <property type="match status" value="2"/>
</dbReference>
<organism evidence="4 5">
    <name type="scientific">Methanotorris formicicus Mc-S-70</name>
    <dbReference type="NCBI Taxonomy" id="647171"/>
    <lineage>
        <taxon>Archaea</taxon>
        <taxon>Methanobacteriati</taxon>
        <taxon>Methanobacteriota</taxon>
        <taxon>Methanomada group</taxon>
        <taxon>Methanococci</taxon>
        <taxon>Methanococcales</taxon>
        <taxon>Methanocaldococcaceae</taxon>
        <taxon>Methanotorris</taxon>
    </lineage>
</organism>
<protein>
    <submittedName>
        <fullName evidence="4">Glycosyl transferase group 1</fullName>
    </submittedName>
</protein>
<evidence type="ECO:0000313" key="4">
    <source>
        <dbReference type="EMBL" id="EHP89547.1"/>
    </source>
</evidence>
<dbReference type="STRING" id="647171.MetfoDRAFT_0143"/>
<feature type="domain" description="Glycosyltransferase subfamily 4-like N-terminal" evidence="3">
    <location>
        <begin position="22"/>
        <end position="169"/>
    </location>
</feature>
<evidence type="ECO:0000259" key="3">
    <source>
        <dbReference type="Pfam" id="PF13439"/>
    </source>
</evidence>
<dbReference type="RefSeq" id="WP_007043589.1">
    <property type="nucleotide sequence ID" value="NZ_AGJL01000002.1"/>
</dbReference>
<dbReference type="GO" id="GO:0016757">
    <property type="term" value="F:glycosyltransferase activity"/>
    <property type="evidence" value="ECO:0007669"/>
    <property type="project" value="InterPro"/>
</dbReference>
<evidence type="ECO:0000313" key="5">
    <source>
        <dbReference type="Proteomes" id="UP000003706"/>
    </source>
</evidence>
<dbReference type="Pfam" id="PF13439">
    <property type="entry name" value="Glyco_transf_4"/>
    <property type="match status" value="1"/>
</dbReference>
<dbReference type="AlphaFoldDB" id="H1KWH0"/>
<dbReference type="CDD" id="cd03794">
    <property type="entry name" value="GT4_WbuB-like"/>
    <property type="match status" value="1"/>
</dbReference>
<feature type="domain" description="Glycosyl transferase family 1" evidence="2">
    <location>
        <begin position="176"/>
        <end position="346"/>
    </location>
</feature>
<keyword evidence="1 4" id="KW-0808">Transferase</keyword>
<dbReference type="EMBL" id="AGJL01000002">
    <property type="protein sequence ID" value="EHP89547.1"/>
    <property type="molecule type" value="Genomic_DNA"/>
</dbReference>
<dbReference type="InterPro" id="IPR001296">
    <property type="entry name" value="Glyco_trans_1"/>
</dbReference>
<comment type="caution">
    <text evidence="4">The sequence shown here is derived from an EMBL/GenBank/DDBJ whole genome shotgun (WGS) entry which is preliminary data.</text>
</comment>
<sequence>MDKILYVHNADFSKPCANRIQVLNMCKAFKKIGQNITLLSFNCDKEILKNLYGEDVDFNLISLKPIGNYYIRSLLLFLKFLRLKSDYNWIYTRDLIFAFLVSKFFKSKKVIYELHDASKDKIWHFLFKRTFKNLYCCVVISEGLKNDLTKLGFNSDRIKVLHDGVDLEKFDINISKEEARDVLELPRGKIIVTYTGSLQNWKGYKTFLKSYDHLENKENIAYLVVGGNEEQVSKLREEYKNKNIIFIPFVENSKIPLFLKASDILVIPNSSKYEISIKYTSPLKLFEYMASKRPIIASDLPSIREVVSENEVLFFKADNEEDLALKIEKLINDKDLQNKLVYNAYKKIKVYTWEERCKKISNYFNDWMKY</sequence>
<dbReference type="OrthoDB" id="132546at2157"/>
<dbReference type="SUPFAM" id="SSF53756">
    <property type="entry name" value="UDP-Glycosyltransferase/glycogen phosphorylase"/>
    <property type="match status" value="1"/>
</dbReference>
<reference evidence="4 5" key="1">
    <citation type="submission" date="2011-09" db="EMBL/GenBank/DDBJ databases">
        <title>The draft genome of Methanotorris formicicus Mc-S-70.</title>
        <authorList>
            <consortium name="US DOE Joint Genome Institute (JGI-PGF)"/>
            <person name="Lucas S."/>
            <person name="Han J."/>
            <person name="Lapidus A."/>
            <person name="Cheng J.-F."/>
            <person name="Goodwin L."/>
            <person name="Pitluck S."/>
            <person name="Peters L."/>
            <person name="Land M.L."/>
            <person name="Hauser L."/>
            <person name="Sieprawska-Lupa M."/>
            <person name="Takai K."/>
            <person name="Miyazaki J."/>
            <person name="Whitman W."/>
            <person name="Woyke T.J."/>
        </authorList>
    </citation>
    <scope>NUCLEOTIDE SEQUENCE [LARGE SCALE GENOMIC DNA]</scope>
    <source>
        <strain evidence="4 5">Mc-S-70</strain>
    </source>
</reference>
<name>H1KWH0_9EURY</name>
<proteinExistence type="predicted"/>
<evidence type="ECO:0000256" key="1">
    <source>
        <dbReference type="ARBA" id="ARBA00022679"/>
    </source>
</evidence>
<dbReference type="PANTHER" id="PTHR46401:SF2">
    <property type="entry name" value="GLYCOSYLTRANSFERASE WBBK-RELATED"/>
    <property type="match status" value="1"/>
</dbReference>
<gene>
    <name evidence="4" type="ORF">MetfoDRAFT_0143</name>
</gene>
<evidence type="ECO:0000259" key="2">
    <source>
        <dbReference type="Pfam" id="PF00534"/>
    </source>
</evidence>
<dbReference type="Proteomes" id="UP000003706">
    <property type="component" value="Unassembled WGS sequence"/>
</dbReference>